<proteinExistence type="predicted"/>
<accession>A0ABU6N8K9</accession>
<sequence length="154" mass="17543">MKSIRFDDQRVVKKRSRLWKWIKRLLFFILLWLLFLEFNHIHMALAALQQMNADQANLINDLAHKVSSLQSTDINIQDQIESLKIRLNGIEFNQLHNVNTATPIEPHTVTPESIHKASVLHISNPVMNSTNIIVTTAVTVLSVLKGIGSLIPTF</sequence>
<comment type="caution">
    <text evidence="1">The sequence shown here is derived from an EMBL/GenBank/DDBJ whole genome shotgun (WGS) entry which is preliminary data.</text>
</comment>
<organism evidence="1 2">
    <name type="scientific">Bacillus xiapuensis</name>
    <dbReference type="NCBI Taxonomy" id="2014075"/>
    <lineage>
        <taxon>Bacteria</taxon>
        <taxon>Bacillati</taxon>
        <taxon>Bacillota</taxon>
        <taxon>Bacilli</taxon>
        <taxon>Bacillales</taxon>
        <taxon>Bacillaceae</taxon>
        <taxon>Bacillus</taxon>
    </lineage>
</organism>
<evidence type="ECO:0000313" key="2">
    <source>
        <dbReference type="Proteomes" id="UP001330749"/>
    </source>
</evidence>
<dbReference type="Proteomes" id="UP001330749">
    <property type="component" value="Unassembled WGS sequence"/>
</dbReference>
<protein>
    <submittedName>
        <fullName evidence="1">Uncharacterized protein</fullName>
    </submittedName>
</protein>
<evidence type="ECO:0000313" key="1">
    <source>
        <dbReference type="EMBL" id="MED3562388.1"/>
    </source>
</evidence>
<keyword evidence="2" id="KW-1185">Reference proteome</keyword>
<gene>
    <name evidence="1" type="ORF">P4447_07960</name>
</gene>
<dbReference type="RefSeq" id="WP_327967310.1">
    <property type="nucleotide sequence ID" value="NZ_JARMQG010000084.1"/>
</dbReference>
<reference evidence="1 2" key="1">
    <citation type="submission" date="2023-03" db="EMBL/GenBank/DDBJ databases">
        <title>Bacillus Genome Sequencing.</title>
        <authorList>
            <person name="Dunlap C."/>
        </authorList>
    </citation>
    <scope>NUCLEOTIDE SEQUENCE [LARGE SCALE GENOMIC DNA]</scope>
    <source>
        <strain evidence="1 2">B-14544</strain>
    </source>
</reference>
<name>A0ABU6N8K9_9BACI</name>
<dbReference type="EMBL" id="JARMQG010000084">
    <property type="protein sequence ID" value="MED3562388.1"/>
    <property type="molecule type" value="Genomic_DNA"/>
</dbReference>